<dbReference type="EMBL" id="CP000432">
    <property type="protein sequence ID" value="ABG99119.1"/>
    <property type="molecule type" value="Genomic_DNA"/>
</dbReference>
<dbReference type="AlphaFoldDB" id="Q0S017"/>
<evidence type="ECO:0000313" key="2">
    <source>
        <dbReference type="EMBL" id="ABG99119.1"/>
    </source>
</evidence>
<feature type="compositionally biased region" description="Basic and acidic residues" evidence="1">
    <location>
        <begin position="1"/>
        <end position="10"/>
    </location>
</feature>
<dbReference type="HOGENOM" id="CLU_130961_0_0_11"/>
<dbReference type="KEGG" id="rha:RHA1_ro08072"/>
<keyword evidence="2" id="KW-0614">Plasmid</keyword>
<sequence length="172" mass="19384">MERCRVHGRVDTAPPTVSTDPTILQHRTIRRRSRFMTDKLKFFSPEWCDAAREAVNANEAVCRGFKDPSAFTNRMELAVAGREDLTVHLEWNQGEVISWTPRKFDEDDLWIVLNGGLEAWQRAADGDEEAGKLLIAGELKFVKGPMTAAIENAGALNNFLLSWGRVPTEWAV</sequence>
<accession>Q0S017</accession>
<name>Q0S017_RHOJR</name>
<feature type="region of interest" description="Disordered" evidence="1">
    <location>
        <begin position="1"/>
        <end position="20"/>
    </location>
</feature>
<proteinExistence type="predicted"/>
<organism evidence="2 3">
    <name type="scientific">Rhodococcus jostii (strain RHA1)</name>
    <dbReference type="NCBI Taxonomy" id="101510"/>
    <lineage>
        <taxon>Bacteria</taxon>
        <taxon>Bacillati</taxon>
        <taxon>Actinomycetota</taxon>
        <taxon>Actinomycetes</taxon>
        <taxon>Mycobacteriales</taxon>
        <taxon>Nocardiaceae</taxon>
        <taxon>Rhodococcus</taxon>
    </lineage>
</organism>
<reference evidence="3" key="1">
    <citation type="journal article" date="2006" name="Proc. Natl. Acad. Sci. U.S.A.">
        <title>The complete genome of Rhodococcus sp. RHA1 provides insights into a catabolic powerhouse.</title>
        <authorList>
            <person name="McLeod M.P."/>
            <person name="Warren R.L."/>
            <person name="Hsiao W.W.L."/>
            <person name="Araki N."/>
            <person name="Myhre M."/>
            <person name="Fernandes C."/>
            <person name="Miyazawa D."/>
            <person name="Wong W."/>
            <person name="Lillquist A.L."/>
            <person name="Wang D."/>
            <person name="Dosanjh M."/>
            <person name="Hara H."/>
            <person name="Petrescu A."/>
            <person name="Morin R.D."/>
            <person name="Yang G."/>
            <person name="Stott J.M."/>
            <person name="Schein J.E."/>
            <person name="Shin H."/>
            <person name="Smailus D."/>
            <person name="Siddiqui A.S."/>
            <person name="Marra M.A."/>
            <person name="Jones S.J.M."/>
            <person name="Holt R."/>
            <person name="Brinkman F.S.L."/>
            <person name="Miyauchi K."/>
            <person name="Fukuda M."/>
            <person name="Davies J.E."/>
            <person name="Mohn W.W."/>
            <person name="Eltis L.D."/>
        </authorList>
    </citation>
    <scope>NUCLEOTIDE SEQUENCE [LARGE SCALE GENOMIC DNA]</scope>
    <source>
        <strain evidence="3">RHA1</strain>
    </source>
</reference>
<dbReference type="InterPro" id="IPR036527">
    <property type="entry name" value="SCP2_sterol-bd_dom_sf"/>
</dbReference>
<dbReference type="Proteomes" id="UP000008710">
    <property type="component" value="Plasmid pRHL1"/>
</dbReference>
<geneLocation type="plasmid" evidence="2 3">
    <name>pRHL1</name>
</geneLocation>
<gene>
    <name evidence="2" type="ordered locus">RHA1_ro08072</name>
</gene>
<evidence type="ECO:0008006" key="4">
    <source>
        <dbReference type="Google" id="ProtNLM"/>
    </source>
</evidence>
<dbReference type="Gene3D" id="3.30.1050.10">
    <property type="entry name" value="SCP2 sterol-binding domain"/>
    <property type="match status" value="1"/>
</dbReference>
<evidence type="ECO:0000256" key="1">
    <source>
        <dbReference type="SAM" id="MobiDB-lite"/>
    </source>
</evidence>
<protein>
    <recommendedName>
        <fullName evidence="4">SCP2 domain-containing protein</fullName>
    </recommendedName>
</protein>
<dbReference type="SUPFAM" id="SSF55718">
    <property type="entry name" value="SCP-like"/>
    <property type="match status" value="1"/>
</dbReference>
<evidence type="ECO:0000313" key="3">
    <source>
        <dbReference type="Proteomes" id="UP000008710"/>
    </source>
</evidence>